<dbReference type="AlphaFoldDB" id="A0AAV2HDB8"/>
<sequence>SDASVVLRSRQNAQDSSDAVDGTDASQHSSFKRGDSSRKALHRRIPSAPNTPRQERKSTKERSSSVTGEDMSSGEDMDISLDDFIYPKTEGEVNIDAAINSRLLQVAEKTRSVRSNEELTSSPLKRSAKTPPVGRKKAKGALSSEDDLSPTSPRQLPQSPG</sequence>
<feature type="compositionally biased region" description="Polar residues" evidence="1">
    <location>
        <begin position="149"/>
        <end position="161"/>
    </location>
</feature>
<feature type="compositionally biased region" description="Polar residues" evidence="1">
    <location>
        <begin position="1"/>
        <end position="17"/>
    </location>
</feature>
<name>A0AAV2HDB8_LYMST</name>
<evidence type="ECO:0000313" key="2">
    <source>
        <dbReference type="EMBL" id="CAL1531765.1"/>
    </source>
</evidence>
<accession>A0AAV2HDB8</accession>
<feature type="compositionally biased region" description="Basic and acidic residues" evidence="1">
    <location>
        <begin position="53"/>
        <end position="63"/>
    </location>
</feature>
<feature type="compositionally biased region" description="Basic and acidic residues" evidence="1">
    <location>
        <begin position="108"/>
        <end position="117"/>
    </location>
</feature>
<evidence type="ECO:0000256" key="1">
    <source>
        <dbReference type="SAM" id="MobiDB-lite"/>
    </source>
</evidence>
<dbReference type="EMBL" id="CAXITT010000097">
    <property type="protein sequence ID" value="CAL1531765.1"/>
    <property type="molecule type" value="Genomic_DNA"/>
</dbReference>
<proteinExistence type="predicted"/>
<protein>
    <submittedName>
        <fullName evidence="2">Uncharacterized protein</fullName>
    </submittedName>
</protein>
<feature type="region of interest" description="Disordered" evidence="1">
    <location>
        <begin position="107"/>
        <end position="161"/>
    </location>
</feature>
<evidence type="ECO:0000313" key="3">
    <source>
        <dbReference type="Proteomes" id="UP001497497"/>
    </source>
</evidence>
<keyword evidence="3" id="KW-1185">Reference proteome</keyword>
<feature type="non-terminal residue" evidence="2">
    <location>
        <position position="161"/>
    </location>
</feature>
<feature type="region of interest" description="Disordered" evidence="1">
    <location>
        <begin position="1"/>
        <end position="78"/>
    </location>
</feature>
<reference evidence="2 3" key="1">
    <citation type="submission" date="2024-04" db="EMBL/GenBank/DDBJ databases">
        <authorList>
            <consortium name="Genoscope - CEA"/>
            <person name="William W."/>
        </authorList>
    </citation>
    <scope>NUCLEOTIDE SEQUENCE [LARGE SCALE GENOMIC DNA]</scope>
</reference>
<gene>
    <name evidence="2" type="ORF">GSLYS_00005860001</name>
</gene>
<organism evidence="2 3">
    <name type="scientific">Lymnaea stagnalis</name>
    <name type="common">Great pond snail</name>
    <name type="synonym">Helix stagnalis</name>
    <dbReference type="NCBI Taxonomy" id="6523"/>
    <lineage>
        <taxon>Eukaryota</taxon>
        <taxon>Metazoa</taxon>
        <taxon>Spiralia</taxon>
        <taxon>Lophotrochozoa</taxon>
        <taxon>Mollusca</taxon>
        <taxon>Gastropoda</taxon>
        <taxon>Heterobranchia</taxon>
        <taxon>Euthyneura</taxon>
        <taxon>Panpulmonata</taxon>
        <taxon>Hygrophila</taxon>
        <taxon>Lymnaeoidea</taxon>
        <taxon>Lymnaeidae</taxon>
        <taxon>Lymnaea</taxon>
    </lineage>
</organism>
<dbReference type="Proteomes" id="UP001497497">
    <property type="component" value="Unassembled WGS sequence"/>
</dbReference>
<comment type="caution">
    <text evidence="2">The sequence shown here is derived from an EMBL/GenBank/DDBJ whole genome shotgun (WGS) entry which is preliminary data.</text>
</comment>
<feature type="non-terminal residue" evidence="2">
    <location>
        <position position="1"/>
    </location>
</feature>